<reference evidence="2 3" key="1">
    <citation type="journal article" date="2015" name="PLoS Pathog.">
        <title>Evolution of genome size and complexity in the rhabdoviridae.</title>
        <authorList>
            <person name="Walker P.J."/>
            <person name="Firth C."/>
            <person name="Widen S.G."/>
            <person name="Blasdell K.R."/>
            <person name="Guzman H."/>
            <person name="Wood T.G."/>
            <person name="Paradkar P.N."/>
            <person name="Holmes E.C."/>
            <person name="Tesh R.B."/>
            <person name="Vasilakis N."/>
        </authorList>
    </citation>
    <scope>NUCLEOTIDE SEQUENCE [LARGE SCALE GENOMIC DNA]</scope>
    <source>
        <strain evidence="2 3">Ar1152-78</strain>
    </source>
</reference>
<feature type="compositionally biased region" description="Low complexity" evidence="1">
    <location>
        <begin position="165"/>
        <end position="178"/>
    </location>
</feature>
<dbReference type="Proteomes" id="UP000503528">
    <property type="component" value="Segment"/>
</dbReference>
<protein>
    <submittedName>
        <fullName evidence="2">Phosphoprotein</fullName>
    </submittedName>
</protein>
<name>A0A0D3R230_9RHAB</name>
<proteinExistence type="predicted"/>
<dbReference type="GeneID" id="80533759"/>
<evidence type="ECO:0000313" key="3">
    <source>
        <dbReference type="Proteomes" id="UP000503528"/>
    </source>
</evidence>
<feature type="region of interest" description="Disordered" evidence="1">
    <location>
        <begin position="21"/>
        <end position="81"/>
    </location>
</feature>
<dbReference type="EMBL" id="KM205020">
    <property type="protein sequence ID" value="AJR28562.1"/>
    <property type="molecule type" value="Viral_cRNA"/>
</dbReference>
<dbReference type="KEGG" id="vg:80533759"/>
<organism evidence="2 3">
    <name type="scientific">Connecticut virus</name>
    <dbReference type="NCBI Taxonomy" id="1272962"/>
    <lineage>
        <taxon>Viruses</taxon>
        <taxon>Riboviria</taxon>
        <taxon>Orthornavirae</taxon>
        <taxon>Negarnaviricota</taxon>
        <taxon>Haploviricotina</taxon>
        <taxon>Monjiviricetes</taxon>
        <taxon>Mononegavirales</taxon>
        <taxon>Rhabdoviridae</taxon>
        <taxon>Alpharhabdovirinae</taxon>
        <taxon>Sawgrhavirus</taxon>
        <taxon>Sawgrhavirus connecticut</taxon>
    </lineage>
</organism>
<feature type="region of interest" description="Disordered" evidence="1">
    <location>
        <begin position="162"/>
        <end position="203"/>
    </location>
</feature>
<accession>A0A0D3R230</accession>
<sequence>MQRPQLSSELIKRMAGGLRATLAAGTDEDPSLSPTLAHVEGPESKTWDARPLPGETDSSDEEDVDPKWMTSSGESSAQREEALMSSYHDQMDELVGKMGSFDLSGYLNSGNGTHKCADYRFRTNPSPTTAREIRRFISFLKDQGFIKHAVYTHKGVTVYGSVRASPPETSDTSSPDGSVVGEEPRAPPQLKNPEPIKPQQTPRVPRLNFGYKLWYKTPRKNTIKVDPAIVCQDNGCQTLTPPDLWLEHHREFHDRPHLNVTRLIYVEAVKIDGN</sequence>
<keyword evidence="3" id="KW-1185">Reference proteome</keyword>
<evidence type="ECO:0000256" key="1">
    <source>
        <dbReference type="SAM" id="MobiDB-lite"/>
    </source>
</evidence>
<dbReference type="RefSeq" id="YP_010796312.1">
    <property type="nucleotide sequence ID" value="NC_075982.1"/>
</dbReference>
<evidence type="ECO:0000313" key="2">
    <source>
        <dbReference type="EMBL" id="AJR28562.1"/>
    </source>
</evidence>